<dbReference type="GO" id="GO:0030154">
    <property type="term" value="P:cell differentiation"/>
    <property type="evidence" value="ECO:0007669"/>
    <property type="project" value="UniProtKB-KW"/>
</dbReference>
<comment type="similarity">
    <text evidence="1">Belongs to the FLX family.</text>
</comment>
<feature type="region of interest" description="Disordered" evidence="7">
    <location>
        <begin position="1"/>
        <end position="36"/>
    </location>
</feature>
<dbReference type="EMBL" id="BT071486">
    <property type="protein sequence ID" value="ACN40944.1"/>
    <property type="molecule type" value="mRNA"/>
</dbReference>
<accession>B8LQ29</accession>
<dbReference type="EMBL" id="EF677966">
    <property type="protein sequence ID" value="ABR17759.1"/>
    <property type="molecule type" value="mRNA"/>
</dbReference>
<proteinExistence type="evidence at transcript level"/>
<organism evidence="8">
    <name type="scientific">Picea sitchensis</name>
    <name type="common">Sitka spruce</name>
    <name type="synonym">Pinus sitchensis</name>
    <dbReference type="NCBI Taxonomy" id="3332"/>
    <lineage>
        <taxon>Eukaryota</taxon>
        <taxon>Viridiplantae</taxon>
        <taxon>Streptophyta</taxon>
        <taxon>Embryophyta</taxon>
        <taxon>Tracheophyta</taxon>
        <taxon>Spermatophyta</taxon>
        <taxon>Pinopsida</taxon>
        <taxon>Pinidae</taxon>
        <taxon>Conifers I</taxon>
        <taxon>Pinales</taxon>
        <taxon>Pinaceae</taxon>
        <taxon>Picea</taxon>
    </lineage>
</organism>
<keyword evidence="4 6" id="KW-0175">Coiled coil</keyword>
<reference evidence="9" key="2">
    <citation type="submission" date="2009-02" db="EMBL/GenBank/DDBJ databases">
        <title>Full length sequence-verified cDNA sequences from Sitka spruce (Picea sitchensis).</title>
        <authorList>
            <person name="Reid K.E."/>
            <person name="Liao N."/>
            <person name="Ralph S."/>
            <person name="Kolosova N."/>
            <person name="Oddy C."/>
            <person name="Moore R."/>
            <person name="Mayo M."/>
            <person name="Wagner S."/>
            <person name="King J."/>
            <person name="Yanchuk A."/>
            <person name="Holt R."/>
            <person name="Jones S."/>
            <person name="Marra M."/>
            <person name="Ritland C.E."/>
            <person name="Ritland K."/>
            <person name="Bohlmann J."/>
        </authorList>
    </citation>
    <scope>NUCLEOTIDE SEQUENCE</scope>
    <source>
        <tissue evidence="9">Bark</tissue>
    </source>
</reference>
<keyword evidence="5" id="KW-0287">Flowering</keyword>
<dbReference type="PANTHER" id="PTHR33405">
    <property type="entry name" value="PROTEIN FLX-LIKE 2"/>
    <property type="match status" value="1"/>
</dbReference>
<feature type="coiled-coil region" evidence="6">
    <location>
        <begin position="43"/>
        <end position="223"/>
    </location>
</feature>
<evidence type="ECO:0000256" key="4">
    <source>
        <dbReference type="ARBA" id="ARBA00023054"/>
    </source>
</evidence>
<evidence type="ECO:0000256" key="1">
    <source>
        <dbReference type="ARBA" id="ARBA00005405"/>
    </source>
</evidence>
<sequence length="288" mass="32158">MAGRNRLPRHALNGGPRGFPPGPGPIRDGPYRPGPLPHPARLEEELELQYEEIQRLLAENRRLAATHVDLRRELAGAQDELHRLNQIVGNVKVDKERQARDLVDKCMNLEAELRSVEPLRAEVMQLRADTQKLSASRQELSAQVQALNQDLTRAQADLQQVPALRAELDSLRQELIRSRTAIEYEKKANSEQFEQRQAMEKNLISMAREVEKLRAELTNSEKRAWATAGTPGGPYGTKLGTASVGYSGPYAEAYGLHLSQGGVEKGSQYGSGSDPWGSFEKQRSHARR</sequence>
<dbReference type="OMA" id="KAPGRED"/>
<dbReference type="PANTHER" id="PTHR33405:SF20">
    <property type="entry name" value="PROTEIN FLX-LIKE 3"/>
    <property type="match status" value="1"/>
</dbReference>
<evidence type="ECO:0000256" key="2">
    <source>
        <dbReference type="ARBA" id="ARBA00022473"/>
    </source>
</evidence>
<name>B8LQ29_PICSI</name>
<reference evidence="8" key="1">
    <citation type="submission" date="2007-06" db="EMBL/GenBank/DDBJ databases">
        <title>Full length cDNA sequences from Sitka Spruce (Picea sitchensis).</title>
        <authorList>
            <person name="Ralph S.G."/>
            <person name="Chun H.E."/>
            <person name="Liao N."/>
            <person name="Ali J."/>
            <person name="Reid K."/>
            <person name="Kolosova N."/>
            <person name="Cooper N."/>
            <person name="Cullis C."/>
            <person name="Jancsik S."/>
            <person name="Moore R."/>
            <person name="Mayo M."/>
            <person name="Wagner S."/>
            <person name="Holt R.A."/>
            <person name="Jones S.J.M."/>
            <person name="Marra M.A."/>
            <person name="Ritland C.E."/>
            <person name="Ritland K."/>
            <person name="Bohlmann J."/>
        </authorList>
    </citation>
    <scope>NUCLEOTIDE SEQUENCE</scope>
    <source>
        <tissue evidence="8">Bark</tissue>
    </source>
</reference>
<evidence type="ECO:0000256" key="3">
    <source>
        <dbReference type="ARBA" id="ARBA00022782"/>
    </source>
</evidence>
<evidence type="ECO:0000256" key="7">
    <source>
        <dbReference type="SAM" id="MobiDB-lite"/>
    </source>
</evidence>
<evidence type="ECO:0000256" key="5">
    <source>
        <dbReference type="ARBA" id="ARBA00023089"/>
    </source>
</evidence>
<evidence type="ECO:0000313" key="9">
    <source>
        <dbReference type="EMBL" id="ACN40944.1"/>
    </source>
</evidence>
<keyword evidence="3" id="KW-0221">Differentiation</keyword>
<evidence type="ECO:0000256" key="6">
    <source>
        <dbReference type="SAM" id="Coils"/>
    </source>
</evidence>
<evidence type="ECO:0000313" key="8">
    <source>
        <dbReference type="EMBL" id="ABR17759.1"/>
    </source>
</evidence>
<evidence type="ECO:0008006" key="10">
    <source>
        <dbReference type="Google" id="ProtNLM"/>
    </source>
</evidence>
<keyword evidence="2" id="KW-0217">Developmental protein</keyword>
<feature type="region of interest" description="Disordered" evidence="7">
    <location>
        <begin position="261"/>
        <end position="288"/>
    </location>
</feature>
<dbReference type="InterPro" id="IPR040353">
    <property type="entry name" value="FLX/FLX-like"/>
</dbReference>
<protein>
    <recommendedName>
        <fullName evidence="10">Protein FLX-like 3</fullName>
    </recommendedName>
</protein>
<dbReference type="AlphaFoldDB" id="B8LQ29"/>